<dbReference type="PANTHER" id="PTHR21363">
    <property type="entry name" value="PREPHENATE DEHYDROGENASE"/>
    <property type="match status" value="1"/>
</dbReference>
<dbReference type="Pfam" id="PF01842">
    <property type="entry name" value="ACT"/>
    <property type="match status" value="1"/>
</dbReference>
<dbReference type="FunFam" id="3.40.50.720:FF:000208">
    <property type="entry name" value="Prephenate dehydrogenase"/>
    <property type="match status" value="1"/>
</dbReference>
<comment type="catalytic activity">
    <reaction evidence="10">
        <text>prephenate + NAD(+) = 3-(4-hydroxyphenyl)pyruvate + CO2 + NADH</text>
        <dbReference type="Rhea" id="RHEA:13869"/>
        <dbReference type="ChEBI" id="CHEBI:16526"/>
        <dbReference type="ChEBI" id="CHEBI:29934"/>
        <dbReference type="ChEBI" id="CHEBI:36242"/>
        <dbReference type="ChEBI" id="CHEBI:57540"/>
        <dbReference type="ChEBI" id="CHEBI:57945"/>
        <dbReference type="EC" id="1.3.1.12"/>
    </reaction>
</comment>
<dbReference type="Gene3D" id="3.30.70.260">
    <property type="match status" value="1"/>
</dbReference>
<name>A0A1B1YFK6_THEST</name>
<evidence type="ECO:0000256" key="4">
    <source>
        <dbReference type="ARBA" id="ARBA00016891"/>
    </source>
</evidence>
<gene>
    <name evidence="13" type="ORF">CSTERTH_11165</name>
</gene>
<dbReference type="Pfam" id="PF02153">
    <property type="entry name" value="PDH_N"/>
    <property type="match status" value="1"/>
</dbReference>
<keyword evidence="7" id="KW-0560">Oxidoreductase</keyword>
<dbReference type="SUPFAM" id="SSF55021">
    <property type="entry name" value="ACT-like"/>
    <property type="match status" value="1"/>
</dbReference>
<evidence type="ECO:0000313" key="14">
    <source>
        <dbReference type="Proteomes" id="UP000092971"/>
    </source>
</evidence>
<dbReference type="Gene3D" id="3.40.50.720">
    <property type="entry name" value="NAD(P)-binding Rossmann-like Domain"/>
    <property type="match status" value="1"/>
</dbReference>
<dbReference type="PROSITE" id="PS51176">
    <property type="entry name" value="PDH_ADH"/>
    <property type="match status" value="1"/>
</dbReference>
<evidence type="ECO:0000256" key="7">
    <source>
        <dbReference type="ARBA" id="ARBA00023002"/>
    </source>
</evidence>
<dbReference type="EC" id="1.3.1.12" evidence="3"/>
<dbReference type="OrthoDB" id="9802008at2"/>
<dbReference type="Gene3D" id="1.10.3660.10">
    <property type="entry name" value="6-phosphogluconate dehydrogenase C-terminal like domain"/>
    <property type="match status" value="1"/>
</dbReference>
<dbReference type="SUPFAM" id="SSF51735">
    <property type="entry name" value="NAD(P)-binding Rossmann-fold domains"/>
    <property type="match status" value="1"/>
</dbReference>
<dbReference type="EMBL" id="CP014672">
    <property type="protein sequence ID" value="ANW99549.1"/>
    <property type="molecule type" value="Genomic_DNA"/>
</dbReference>
<dbReference type="GO" id="GO:0070403">
    <property type="term" value="F:NAD+ binding"/>
    <property type="evidence" value="ECO:0007669"/>
    <property type="project" value="InterPro"/>
</dbReference>
<dbReference type="InterPro" id="IPR008927">
    <property type="entry name" value="6-PGluconate_DH-like_C_sf"/>
</dbReference>
<evidence type="ECO:0000256" key="2">
    <source>
        <dbReference type="ARBA" id="ARBA00007964"/>
    </source>
</evidence>
<dbReference type="Proteomes" id="UP000092971">
    <property type="component" value="Chromosome"/>
</dbReference>
<evidence type="ECO:0000256" key="5">
    <source>
        <dbReference type="ARBA" id="ARBA00022498"/>
    </source>
</evidence>
<dbReference type="UniPathway" id="UPA00122">
    <property type="reaction ID" value="UER00961"/>
</dbReference>
<organism evidence="13 14">
    <name type="scientific">Thermoclostridium stercorarium subsp. thermolacticum DSM 2910</name>
    <dbReference type="NCBI Taxonomy" id="1121336"/>
    <lineage>
        <taxon>Bacteria</taxon>
        <taxon>Bacillati</taxon>
        <taxon>Bacillota</taxon>
        <taxon>Clostridia</taxon>
        <taxon>Eubacteriales</taxon>
        <taxon>Oscillospiraceae</taxon>
        <taxon>Thermoclostridium</taxon>
    </lineage>
</organism>
<evidence type="ECO:0000256" key="10">
    <source>
        <dbReference type="ARBA" id="ARBA00049260"/>
    </source>
</evidence>
<dbReference type="FunFam" id="1.10.3660.10:FF:000003">
    <property type="entry name" value="Prephenate dehydrogenase"/>
    <property type="match status" value="1"/>
</dbReference>
<dbReference type="InterPro" id="IPR036291">
    <property type="entry name" value="NAD(P)-bd_dom_sf"/>
</dbReference>
<dbReference type="GO" id="GO:0008977">
    <property type="term" value="F:prephenate dehydrogenase (NAD+) activity"/>
    <property type="evidence" value="ECO:0007669"/>
    <property type="project" value="UniProtKB-EC"/>
</dbReference>
<proteinExistence type="inferred from homology"/>
<dbReference type="InterPro" id="IPR002912">
    <property type="entry name" value="ACT_dom"/>
</dbReference>
<dbReference type="SUPFAM" id="SSF48179">
    <property type="entry name" value="6-phosphogluconate dehydrogenase C-terminal domain-like"/>
    <property type="match status" value="1"/>
</dbReference>
<evidence type="ECO:0000313" key="13">
    <source>
        <dbReference type="EMBL" id="ANW99549.1"/>
    </source>
</evidence>
<feature type="domain" description="Prephenate/arogenate dehydrogenase" evidence="11">
    <location>
        <begin position="6"/>
        <end position="293"/>
    </location>
</feature>
<evidence type="ECO:0000256" key="1">
    <source>
        <dbReference type="ARBA" id="ARBA00005067"/>
    </source>
</evidence>
<dbReference type="InterPro" id="IPR046826">
    <property type="entry name" value="PDH_N"/>
</dbReference>
<keyword evidence="6" id="KW-0028">Amino-acid biosynthesis</keyword>
<reference evidence="13 14" key="1">
    <citation type="submission" date="2016-02" db="EMBL/GenBank/DDBJ databases">
        <title>Comparison of Clostridium stercorarium subspecies using comparative genomics and transcriptomics.</title>
        <authorList>
            <person name="Schellenberg J."/>
            <person name="Thallinger G."/>
            <person name="Levin D.B."/>
            <person name="Zhang X."/>
            <person name="Alvare G."/>
            <person name="Fristensky B."/>
            <person name="Sparling R."/>
        </authorList>
    </citation>
    <scope>NUCLEOTIDE SEQUENCE [LARGE SCALE GENOMIC DNA]</scope>
    <source>
        <strain evidence="13 14">DSM 2910</strain>
    </source>
</reference>
<dbReference type="InterPro" id="IPR046825">
    <property type="entry name" value="PDH_C"/>
</dbReference>
<comment type="similarity">
    <text evidence="2">Belongs to the prephenate/arogenate dehydrogenase family.</text>
</comment>
<dbReference type="InterPro" id="IPR050812">
    <property type="entry name" value="Preph/Arog_dehydrog"/>
</dbReference>
<evidence type="ECO:0000259" key="12">
    <source>
        <dbReference type="PROSITE" id="PS51671"/>
    </source>
</evidence>
<sequence>MGSSVKKIGVIGLGIIGGSLVKAVKRKGLCETVVAYDQNENTMELALKEGTIHKAAQGIDETFKGCEMVFICVPVKSIPEIVKQLDKIVESDCILTDVGSTKGNVMETVKKLKLSCPFIGGHPMAGSEESGYRASRHTLFENAYYVLTPLEGTDEVYINKLSEFLKLLGALPVIIDPHVHDYATAAISHVPHVIASALVNTIKGLDGSDRLMHTLAAGGFRDITRIASSEPAVWESICLTNKDNIIRVLGEFAKNINSFVEALNSNDDRKLRQLFKDAKEYRDSFSDRRVGALIKTYDITVDVEDKPGVIASIASELGKHRINIKNIGINNSREMEGGALAISFYDRESQERSYEILKQMGYSVYYR</sequence>
<dbReference type="GO" id="GO:0006571">
    <property type="term" value="P:tyrosine biosynthetic process"/>
    <property type="evidence" value="ECO:0007669"/>
    <property type="project" value="UniProtKB-UniPathway"/>
</dbReference>
<dbReference type="InterPro" id="IPR045865">
    <property type="entry name" value="ACT-like_dom_sf"/>
</dbReference>
<dbReference type="GO" id="GO:0004665">
    <property type="term" value="F:prephenate dehydrogenase (NADP+) activity"/>
    <property type="evidence" value="ECO:0007669"/>
    <property type="project" value="InterPro"/>
</dbReference>
<protein>
    <recommendedName>
        <fullName evidence="4">Prephenate dehydrogenase</fullName>
        <ecNumber evidence="3">1.3.1.12</ecNumber>
    </recommendedName>
</protein>
<accession>A0A1B1YFK6</accession>
<dbReference type="RefSeq" id="WP_015359959.1">
    <property type="nucleotide sequence ID" value="NZ_CP014672.1"/>
</dbReference>
<evidence type="ECO:0000256" key="3">
    <source>
        <dbReference type="ARBA" id="ARBA00012068"/>
    </source>
</evidence>
<evidence type="ECO:0000256" key="9">
    <source>
        <dbReference type="ARBA" id="ARBA00023141"/>
    </source>
</evidence>
<dbReference type="AlphaFoldDB" id="A0A1B1YFK6"/>
<feature type="domain" description="ACT" evidence="12">
    <location>
        <begin position="298"/>
        <end position="367"/>
    </location>
</feature>
<evidence type="ECO:0000256" key="6">
    <source>
        <dbReference type="ARBA" id="ARBA00022605"/>
    </source>
</evidence>
<evidence type="ECO:0000256" key="8">
    <source>
        <dbReference type="ARBA" id="ARBA00023027"/>
    </source>
</evidence>
<dbReference type="PANTHER" id="PTHR21363:SF0">
    <property type="entry name" value="PREPHENATE DEHYDROGENASE [NADP(+)]"/>
    <property type="match status" value="1"/>
</dbReference>
<keyword evidence="9" id="KW-0057">Aromatic amino acid biosynthesis</keyword>
<comment type="pathway">
    <text evidence="1">Amino-acid biosynthesis; L-tyrosine biosynthesis; (4-hydroxyphenyl)pyruvate from prephenate (NAD(+) route): step 1/1.</text>
</comment>
<evidence type="ECO:0000259" key="11">
    <source>
        <dbReference type="PROSITE" id="PS51176"/>
    </source>
</evidence>
<dbReference type="PROSITE" id="PS51671">
    <property type="entry name" value="ACT"/>
    <property type="match status" value="1"/>
</dbReference>
<keyword evidence="8" id="KW-0520">NAD</keyword>
<dbReference type="InterPro" id="IPR003099">
    <property type="entry name" value="Prephen_DH"/>
</dbReference>
<keyword evidence="5" id="KW-0827">Tyrosine biosynthesis</keyword>
<dbReference type="Pfam" id="PF20463">
    <property type="entry name" value="PDH_C"/>
    <property type="match status" value="1"/>
</dbReference>